<keyword evidence="6 7" id="KW-0472">Membrane</keyword>
<keyword evidence="2" id="KW-0813">Transport</keyword>
<dbReference type="SUPFAM" id="SSF103473">
    <property type="entry name" value="MFS general substrate transporter"/>
    <property type="match status" value="1"/>
</dbReference>
<feature type="transmembrane region" description="Helical" evidence="7">
    <location>
        <begin position="354"/>
        <end position="376"/>
    </location>
</feature>
<evidence type="ECO:0000256" key="6">
    <source>
        <dbReference type="ARBA" id="ARBA00023136"/>
    </source>
</evidence>
<dbReference type="Pfam" id="PF07690">
    <property type="entry name" value="MFS_1"/>
    <property type="match status" value="1"/>
</dbReference>
<evidence type="ECO:0000313" key="9">
    <source>
        <dbReference type="Proteomes" id="UP000746471"/>
    </source>
</evidence>
<dbReference type="Proteomes" id="UP000746471">
    <property type="component" value="Unassembled WGS sequence"/>
</dbReference>
<evidence type="ECO:0000256" key="1">
    <source>
        <dbReference type="ARBA" id="ARBA00004651"/>
    </source>
</evidence>
<reference evidence="8 9" key="1">
    <citation type="submission" date="2021-05" db="EMBL/GenBank/DDBJ databases">
        <title>Fusibacter ferrireducens sp. nov., an anaerobic, sulfur- and Fe-reducing bacterium isolated from the mangrove sediment.</title>
        <authorList>
            <person name="Qiu D."/>
        </authorList>
    </citation>
    <scope>NUCLEOTIDE SEQUENCE [LARGE SCALE GENOMIC DNA]</scope>
    <source>
        <strain evidence="8 9">DSM 12116</strain>
    </source>
</reference>
<feature type="transmembrane region" description="Helical" evidence="7">
    <location>
        <begin position="321"/>
        <end position="342"/>
    </location>
</feature>
<feature type="transmembrane region" description="Helical" evidence="7">
    <location>
        <begin position="51"/>
        <end position="73"/>
    </location>
</feature>
<dbReference type="RefSeq" id="WP_213235334.1">
    <property type="nucleotide sequence ID" value="NZ_JAHBCL010000003.1"/>
</dbReference>
<name>A0ABS5PMF7_9FIRM</name>
<feature type="transmembrane region" description="Helical" evidence="7">
    <location>
        <begin position="296"/>
        <end position="315"/>
    </location>
</feature>
<comment type="caution">
    <text evidence="8">The sequence shown here is derived from an EMBL/GenBank/DDBJ whole genome shotgun (WGS) entry which is preliminary data.</text>
</comment>
<gene>
    <name evidence="8" type="ORF">KHM83_02500</name>
</gene>
<dbReference type="PANTHER" id="PTHR43266">
    <property type="entry name" value="MACROLIDE-EFFLUX PROTEIN"/>
    <property type="match status" value="1"/>
</dbReference>
<feature type="transmembrane region" description="Helical" evidence="7">
    <location>
        <begin position="258"/>
        <end position="276"/>
    </location>
</feature>
<accession>A0ABS5PMF7</accession>
<dbReference type="InterPro" id="IPR036259">
    <property type="entry name" value="MFS_trans_sf"/>
</dbReference>
<evidence type="ECO:0000313" key="8">
    <source>
        <dbReference type="EMBL" id="MBS7525546.1"/>
    </source>
</evidence>
<organism evidence="8 9">
    <name type="scientific">Fusibacter paucivorans</name>
    <dbReference type="NCBI Taxonomy" id="76009"/>
    <lineage>
        <taxon>Bacteria</taxon>
        <taxon>Bacillati</taxon>
        <taxon>Bacillota</taxon>
        <taxon>Clostridia</taxon>
        <taxon>Eubacteriales</taxon>
        <taxon>Eubacteriales Family XII. Incertae Sedis</taxon>
        <taxon>Fusibacter</taxon>
    </lineage>
</organism>
<feature type="transmembrane region" description="Helical" evidence="7">
    <location>
        <begin position="382"/>
        <end position="400"/>
    </location>
</feature>
<dbReference type="PANTHER" id="PTHR43266:SF9">
    <property type="entry name" value="PERMEASE, MAJOR FACILITATOR SUPERFAMILY-RELATED"/>
    <property type="match status" value="1"/>
</dbReference>
<sequence length="406" mass="44293">MLSETAITPLISRRNQYLFIGGNGISIIGTALYTFAISLYVLNTTGSSQQFAITLALGVMPRVLLSPIAGVILDRTDKKRMAVIMDIVNIIWMAILLALPTLSITAIYAVTFGVNVTSVFYGMASEIMKPMIVMPEELIHLNGVAKVIDGLASVVAPLMGGVLILSMSIKTFILANAVSFGISAVCTAAMQLRREAEKTHEIQRFGTALKEGIAYLFADTNMRYMFLVFLNLNFYLGIAVEVPIPVILNQIFEVTPKAYGFVNSGFPIGLVIGALMLERFNPHMQIWCLLKRMNALMTLVIVCMALPLIGVFQIAVTPYYFTLMTALGFCISYVDITIMVYLQTEVPAAIRGRVLGIMMSFVKLILPIGLVLSGILTARMPVAYVVLMGAAVAFVTNVMIRNVKSS</sequence>
<protein>
    <submittedName>
        <fullName evidence="8">MFS transporter</fullName>
    </submittedName>
</protein>
<evidence type="ECO:0000256" key="5">
    <source>
        <dbReference type="ARBA" id="ARBA00022989"/>
    </source>
</evidence>
<dbReference type="InterPro" id="IPR011701">
    <property type="entry name" value="MFS"/>
</dbReference>
<keyword evidence="4 7" id="KW-0812">Transmembrane</keyword>
<proteinExistence type="predicted"/>
<evidence type="ECO:0000256" key="2">
    <source>
        <dbReference type="ARBA" id="ARBA00022448"/>
    </source>
</evidence>
<comment type="subcellular location">
    <subcellularLocation>
        <location evidence="1">Cell membrane</location>
        <topology evidence="1">Multi-pass membrane protein</topology>
    </subcellularLocation>
</comment>
<evidence type="ECO:0000256" key="3">
    <source>
        <dbReference type="ARBA" id="ARBA00022475"/>
    </source>
</evidence>
<dbReference type="Gene3D" id="1.20.1250.20">
    <property type="entry name" value="MFS general substrate transporter like domains"/>
    <property type="match status" value="1"/>
</dbReference>
<evidence type="ECO:0000256" key="4">
    <source>
        <dbReference type="ARBA" id="ARBA00022692"/>
    </source>
</evidence>
<dbReference type="CDD" id="cd06173">
    <property type="entry name" value="MFS_MefA_like"/>
    <property type="match status" value="1"/>
</dbReference>
<feature type="transmembrane region" description="Helical" evidence="7">
    <location>
        <begin position="232"/>
        <end position="252"/>
    </location>
</feature>
<keyword evidence="9" id="KW-1185">Reference proteome</keyword>
<feature type="transmembrane region" description="Helical" evidence="7">
    <location>
        <begin position="171"/>
        <end position="190"/>
    </location>
</feature>
<keyword evidence="5 7" id="KW-1133">Transmembrane helix</keyword>
<dbReference type="EMBL" id="JAHBCL010000003">
    <property type="protein sequence ID" value="MBS7525546.1"/>
    <property type="molecule type" value="Genomic_DNA"/>
</dbReference>
<evidence type="ECO:0000256" key="7">
    <source>
        <dbReference type="SAM" id="Phobius"/>
    </source>
</evidence>
<feature type="transmembrane region" description="Helical" evidence="7">
    <location>
        <begin position="17"/>
        <end position="39"/>
    </location>
</feature>
<keyword evidence="3" id="KW-1003">Cell membrane</keyword>